<reference evidence="2" key="1">
    <citation type="submission" date="2020-10" db="EMBL/GenBank/DDBJ databases">
        <title>Chromosome-scale genome assembly of the Allis shad, Alosa alosa.</title>
        <authorList>
            <person name="Margot Z."/>
            <person name="Christophe K."/>
            <person name="Cabau C."/>
            <person name="Louis A."/>
            <person name="Berthelot C."/>
            <person name="Parey E."/>
            <person name="Roest Crollius H."/>
            <person name="Montfort J."/>
            <person name="Robinson-Rechavi M."/>
            <person name="Bucao C."/>
            <person name="Bouchez O."/>
            <person name="Gislard M."/>
            <person name="Lluch J."/>
            <person name="Milhes M."/>
            <person name="Lampietro C."/>
            <person name="Lopez Roques C."/>
            <person name="Donnadieu C."/>
            <person name="Braasch I."/>
            <person name="Desvignes T."/>
            <person name="Postlethwait J."/>
            <person name="Bobe J."/>
            <person name="Guiguen Y."/>
        </authorList>
    </citation>
    <scope>NUCLEOTIDE SEQUENCE</scope>
    <source>
        <strain evidence="2">M-15738</strain>
        <tissue evidence="2">Blood</tissue>
    </source>
</reference>
<sequence>MSIQISWTKLMTPYTRINEDDADSAVWSEGSMSKYIDFSDAQPHSQTCVKGKYTHSFETPDIISICSGRPKEINTDFGEDDDKSIKSHLVHSTQPNSM</sequence>
<accession>A0AAV6FE01</accession>
<protein>
    <submittedName>
        <fullName evidence="2">Uncharacterized protein</fullName>
    </submittedName>
</protein>
<evidence type="ECO:0000256" key="1">
    <source>
        <dbReference type="SAM" id="MobiDB-lite"/>
    </source>
</evidence>
<dbReference type="Proteomes" id="UP000823561">
    <property type="component" value="Chromosome 24"/>
</dbReference>
<proteinExistence type="predicted"/>
<comment type="caution">
    <text evidence="2">The sequence shown here is derived from an EMBL/GenBank/DDBJ whole genome shotgun (WGS) entry which is preliminary data.</text>
</comment>
<keyword evidence="3" id="KW-1185">Reference proteome</keyword>
<dbReference type="AlphaFoldDB" id="A0AAV6FE01"/>
<organism evidence="2 3">
    <name type="scientific">Alosa alosa</name>
    <name type="common">allis shad</name>
    <dbReference type="NCBI Taxonomy" id="278164"/>
    <lineage>
        <taxon>Eukaryota</taxon>
        <taxon>Metazoa</taxon>
        <taxon>Chordata</taxon>
        <taxon>Craniata</taxon>
        <taxon>Vertebrata</taxon>
        <taxon>Euteleostomi</taxon>
        <taxon>Actinopterygii</taxon>
        <taxon>Neopterygii</taxon>
        <taxon>Teleostei</taxon>
        <taxon>Clupei</taxon>
        <taxon>Clupeiformes</taxon>
        <taxon>Clupeoidei</taxon>
        <taxon>Clupeidae</taxon>
        <taxon>Alosa</taxon>
    </lineage>
</organism>
<evidence type="ECO:0000313" key="3">
    <source>
        <dbReference type="Proteomes" id="UP000823561"/>
    </source>
</evidence>
<gene>
    <name evidence="2" type="ORF">AALO_G00298850</name>
</gene>
<evidence type="ECO:0000313" key="2">
    <source>
        <dbReference type="EMBL" id="KAG5260998.1"/>
    </source>
</evidence>
<feature type="region of interest" description="Disordered" evidence="1">
    <location>
        <begin position="73"/>
        <end position="98"/>
    </location>
</feature>
<dbReference type="EMBL" id="JADWDJ010000024">
    <property type="protein sequence ID" value="KAG5260998.1"/>
    <property type="molecule type" value="Genomic_DNA"/>
</dbReference>
<name>A0AAV6FE01_9TELE</name>